<dbReference type="Proteomes" id="UP001501147">
    <property type="component" value="Unassembled WGS sequence"/>
</dbReference>
<evidence type="ECO:0000256" key="1">
    <source>
        <dbReference type="SAM" id="Phobius"/>
    </source>
</evidence>
<comment type="caution">
    <text evidence="2">The sequence shown here is derived from an EMBL/GenBank/DDBJ whole genome shotgun (WGS) entry which is preliminary data.</text>
</comment>
<accession>A0ABP9B9C3</accession>
<sequence>MGAREGGRSSQNSEHEDVLEAARLVLRYRKTAARRNRIAVVCLSVAVGLSVFAVGVVLF</sequence>
<gene>
    <name evidence="2" type="ORF">GCM10023329_50480</name>
</gene>
<keyword evidence="3" id="KW-1185">Reference proteome</keyword>
<evidence type="ECO:0000313" key="3">
    <source>
        <dbReference type="Proteomes" id="UP001501147"/>
    </source>
</evidence>
<keyword evidence="1" id="KW-0812">Transmembrane</keyword>
<evidence type="ECO:0000313" key="2">
    <source>
        <dbReference type="EMBL" id="GAA4792432.1"/>
    </source>
</evidence>
<dbReference type="EMBL" id="BAABJV010000019">
    <property type="protein sequence ID" value="GAA4792432.1"/>
    <property type="molecule type" value="Genomic_DNA"/>
</dbReference>
<feature type="transmembrane region" description="Helical" evidence="1">
    <location>
        <begin position="38"/>
        <end position="58"/>
    </location>
</feature>
<keyword evidence="1" id="KW-0472">Membrane</keyword>
<reference evidence="3" key="1">
    <citation type="journal article" date="2019" name="Int. J. Syst. Evol. Microbiol.">
        <title>The Global Catalogue of Microorganisms (GCM) 10K type strain sequencing project: providing services to taxonomists for standard genome sequencing and annotation.</title>
        <authorList>
            <consortium name="The Broad Institute Genomics Platform"/>
            <consortium name="The Broad Institute Genome Sequencing Center for Infectious Disease"/>
            <person name="Wu L."/>
            <person name="Ma J."/>
        </authorList>
    </citation>
    <scope>NUCLEOTIDE SEQUENCE [LARGE SCALE GENOMIC DNA]</scope>
    <source>
        <strain evidence="3">JCM 18324</strain>
    </source>
</reference>
<protein>
    <submittedName>
        <fullName evidence="2">Uncharacterized protein</fullName>
    </submittedName>
</protein>
<proteinExistence type="predicted"/>
<name>A0ABP9B9C3_9ACTN</name>
<organism evidence="2 3">
    <name type="scientific">Streptomyces sanyensis</name>
    <dbReference type="NCBI Taxonomy" id="568869"/>
    <lineage>
        <taxon>Bacteria</taxon>
        <taxon>Bacillati</taxon>
        <taxon>Actinomycetota</taxon>
        <taxon>Actinomycetes</taxon>
        <taxon>Kitasatosporales</taxon>
        <taxon>Streptomycetaceae</taxon>
        <taxon>Streptomyces</taxon>
    </lineage>
</organism>
<dbReference type="RefSeq" id="WP_345615758.1">
    <property type="nucleotide sequence ID" value="NZ_BAABJV010000019.1"/>
</dbReference>
<keyword evidence="1" id="KW-1133">Transmembrane helix</keyword>